<gene>
    <name evidence="1" type="ordered locus">CJA_2752</name>
</gene>
<proteinExistence type="predicted"/>
<dbReference type="eggNOG" id="COG3310">
    <property type="taxonomic scope" value="Bacteria"/>
</dbReference>
<dbReference type="OrthoDB" id="277390at2"/>
<keyword evidence="2" id="KW-1185">Reference proteome</keyword>
<evidence type="ECO:0000313" key="2">
    <source>
        <dbReference type="Proteomes" id="UP000001036"/>
    </source>
</evidence>
<reference evidence="1 2" key="1">
    <citation type="journal article" date="2008" name="J. Bacteriol.">
        <title>Insights into plant cell wall degradation from the genome sequence of the soil bacterium Cellvibrio japonicus.</title>
        <authorList>
            <person name="Deboy R.T."/>
            <person name="Mongodin E.F."/>
            <person name="Fouts D.E."/>
            <person name="Tailford L.E."/>
            <person name="Khouri H."/>
            <person name="Emerson J.B."/>
            <person name="Mohamoud Y."/>
            <person name="Watkins K."/>
            <person name="Henrissat B."/>
            <person name="Gilbert H.J."/>
            <person name="Nelson K.E."/>
        </authorList>
    </citation>
    <scope>NUCLEOTIDE SEQUENCE [LARGE SCALE GENOMIC DNA]</scope>
    <source>
        <strain evidence="1 2">Ueda107</strain>
    </source>
</reference>
<dbReference type="AlphaFoldDB" id="B3PBI6"/>
<accession>B3PBI6</accession>
<dbReference type="Pfam" id="PF07209">
    <property type="entry name" value="DUF1415"/>
    <property type="match status" value="1"/>
</dbReference>
<dbReference type="EMBL" id="CP000934">
    <property type="protein sequence ID" value="ACE83575.1"/>
    <property type="molecule type" value="Genomic_DNA"/>
</dbReference>
<dbReference type="Proteomes" id="UP000001036">
    <property type="component" value="Chromosome"/>
</dbReference>
<dbReference type="HOGENOM" id="CLU_093792_0_0_6"/>
<organism evidence="1 2">
    <name type="scientific">Cellvibrio japonicus (strain Ueda107)</name>
    <name type="common">Pseudomonas fluorescens subsp. cellulosa</name>
    <dbReference type="NCBI Taxonomy" id="498211"/>
    <lineage>
        <taxon>Bacteria</taxon>
        <taxon>Pseudomonadati</taxon>
        <taxon>Pseudomonadota</taxon>
        <taxon>Gammaproteobacteria</taxon>
        <taxon>Cellvibrionales</taxon>
        <taxon>Cellvibrionaceae</taxon>
        <taxon>Cellvibrio</taxon>
    </lineage>
</organism>
<dbReference type="KEGG" id="cja:CJA_2752"/>
<dbReference type="InterPro" id="IPR009858">
    <property type="entry name" value="DUF1415"/>
</dbReference>
<protein>
    <submittedName>
        <fullName evidence="1">Uncharacterized protein</fullName>
    </submittedName>
</protein>
<evidence type="ECO:0000313" key="1">
    <source>
        <dbReference type="EMBL" id="ACE83575.1"/>
    </source>
</evidence>
<dbReference type="STRING" id="498211.CJA_2752"/>
<name>B3PBI6_CELJU</name>
<dbReference type="RefSeq" id="WP_012488347.1">
    <property type="nucleotide sequence ID" value="NC_010995.1"/>
</dbReference>
<sequence>MSSPPSQNALSDSSLVAEVTRWLNQVVIGLNLCPFAAKPTQEQRVRFVIGRAQDDEQLLDVLRAEMALLDSEPADVIETTLVIVPAYLQDFFDYNQFLGWANRLVKREGWSGVYQLASFHPDYCFAGAAPEDDTNLTNRSPYPIIHIIREASLEKALAYFPDIDQVPERNQRCVAALSEQQKRALFPYLLARD</sequence>